<name>A0ABN9WR77_9DINO</name>
<protein>
    <submittedName>
        <fullName evidence="2">Uncharacterized protein</fullName>
    </submittedName>
</protein>
<reference evidence="2" key="1">
    <citation type="submission" date="2023-10" db="EMBL/GenBank/DDBJ databases">
        <authorList>
            <person name="Chen Y."/>
            <person name="Shah S."/>
            <person name="Dougan E. K."/>
            <person name="Thang M."/>
            <person name="Chan C."/>
        </authorList>
    </citation>
    <scope>NUCLEOTIDE SEQUENCE [LARGE SCALE GENOMIC DNA]</scope>
</reference>
<comment type="caution">
    <text evidence="2">The sequence shown here is derived from an EMBL/GenBank/DDBJ whole genome shotgun (WGS) entry which is preliminary data.</text>
</comment>
<sequence length="857" mass="92862">MAQPRGQLAADLRFLLEEKEVPDAVQDAMAGQGYNTLNRFALLDDDRARVRAVLTRDFGLDPAAGGEGGPAARLAIVKAIDAWETACRRAEEDRKQEAEAKSARLPKLIGKATHLSMRKAAQQIHGAIEDRAAPGAPLVEQVMEMIEESNMGAVPLTQVVSIEDGDDSKMGAAVDMSGIIRLRRGKTEISAPTDPEAFRKRVRTLALAYVYARLRHPGRPALKSASVELFNEYLEYILGDHVRGLTAKDLQGNIVSRPSWNQVMHYDHQIRKERARMMNFGKTFEQALRDAWNDTSLRDRLFITQVAASAATGRAAEDSHRSRSPRLALMDGPSGRGSGGTPRRGGGRGGGRGRSRGQGRGKGGGKNRLGGEILLRKTPDGRNICFACNNERENCRGDCGAVHVCRICLGNHPVYQHRPGGRGGHGAQPALADAPAAGGGGLGAPALRQTRQRALALHLMKIVLFKRGTFGRGAALRTRGAAGHGDDADFGSGGAGPGSREPARKHLRVLYLFSGLSRRASAKECLEEKVAATPLELEVVEDVREGAHGVAIATPPCSTFSRSLFANWQGPPPLRNATWPLGFPWLQGPSKEKVQDTNVLGLLAAQILEAVIHARSVGHRARGLMEFPEDLGARRAIGRVRTIAGGRPASLWQLPQFRRITRPDSGFVTFAFHQLEFGVLYPKPTRFLTDLGALAAGRALGWPDLDGEGWYRGPLSPPPSGSRQLATPDGRRKRELADTAAHPVAMNRWIATAIIEDFLTPFDPLRDGVMVGGGPPPSRATISQVGQLLPGDVYIGRGSSREGLEKSPWHTWRILSCAWRSSTASFKLKLTFGCWSLRSASTSPRCKLIQVLHHETT</sequence>
<dbReference type="EMBL" id="CAUYUJ010019006">
    <property type="protein sequence ID" value="CAK0887969.1"/>
    <property type="molecule type" value="Genomic_DNA"/>
</dbReference>
<gene>
    <name evidence="2" type="ORF">PCOR1329_LOCUS68859</name>
</gene>
<accession>A0ABN9WR77</accession>
<feature type="region of interest" description="Disordered" evidence="1">
    <location>
        <begin position="479"/>
        <end position="501"/>
    </location>
</feature>
<feature type="compositionally biased region" description="Basic residues" evidence="1">
    <location>
        <begin position="351"/>
        <end position="365"/>
    </location>
</feature>
<evidence type="ECO:0000313" key="2">
    <source>
        <dbReference type="EMBL" id="CAK0887969.1"/>
    </source>
</evidence>
<evidence type="ECO:0000313" key="3">
    <source>
        <dbReference type="Proteomes" id="UP001189429"/>
    </source>
</evidence>
<feature type="compositionally biased region" description="Gly residues" evidence="1">
    <location>
        <begin position="334"/>
        <end position="350"/>
    </location>
</feature>
<keyword evidence="3" id="KW-1185">Reference proteome</keyword>
<organism evidence="2 3">
    <name type="scientific">Prorocentrum cordatum</name>
    <dbReference type="NCBI Taxonomy" id="2364126"/>
    <lineage>
        <taxon>Eukaryota</taxon>
        <taxon>Sar</taxon>
        <taxon>Alveolata</taxon>
        <taxon>Dinophyceae</taxon>
        <taxon>Prorocentrales</taxon>
        <taxon>Prorocentraceae</taxon>
        <taxon>Prorocentrum</taxon>
    </lineage>
</organism>
<evidence type="ECO:0000256" key="1">
    <source>
        <dbReference type="SAM" id="MobiDB-lite"/>
    </source>
</evidence>
<feature type="region of interest" description="Disordered" evidence="1">
    <location>
        <begin position="711"/>
        <end position="735"/>
    </location>
</feature>
<feature type="region of interest" description="Disordered" evidence="1">
    <location>
        <begin position="312"/>
        <end position="371"/>
    </location>
</feature>
<proteinExistence type="predicted"/>
<dbReference type="Proteomes" id="UP001189429">
    <property type="component" value="Unassembled WGS sequence"/>
</dbReference>